<accession>A0A1I7RVN3</accession>
<dbReference type="Proteomes" id="UP000095284">
    <property type="component" value="Unplaced"/>
</dbReference>
<protein>
    <submittedName>
        <fullName evidence="3">Zn(2)-C6 fungal-type domain-containing protein</fullName>
    </submittedName>
</protein>
<proteinExistence type="predicted"/>
<dbReference type="WBParaSite" id="BXY_0479500.1">
    <property type="protein sequence ID" value="BXY_0479500.1"/>
    <property type="gene ID" value="BXY_0479500"/>
</dbReference>
<dbReference type="AlphaFoldDB" id="A0A1I7RVN3"/>
<sequence>MTAITRSGLNTSDMLEFTVTDLYVATVDDWSAIQFAASVGLLPNSRKCERCERPMHLVSRQENIDKKRWICKISEGRKKRYCSTKSIRSGTFFEKSHLTIRTIVHIIYWWSLDVPPTLIEPLCGITSKAAADFALFLRQECEKYFLGHKLDWDSDNNNLMDTEVKDATDSSDTSSASSTQSRWAAAKRKPGPVESSAACLLERKFRNEANGAVFAKMIEAIKTSHNSIYVSAGESGYPPVLPSRTAIEDMGFRLMDSLLKLGRNELAKSVQKQQMERLEKGLQDREKLMKSDQVDLVGKSGHKIVEILRENGISVVDFFRKMQKVDFNKDFGGKNEDAKSLLDRLRLEILPNVVSNVIHGREMDDGEIVEPQLHPVTDQQQHHFIDQEQQVLDKIRVPEFQSVPELRFMTPATTQIPIPSMESLFPSTTLAPILSIRNSFPNLEELNQFMSQFPANPLTNTPNPSMNSDNPSMSRVSTTNFNVAPTPEGLRYDFTPNPLMNPMAQRPTFAIPSSNVLIPSAERPRMIGIEREYQRIVGSDQDLLMKSSMKRPFPSTERPPKSIALRTKDESNDIRSFSYADLLLKEMEPLLNRKNVDESEDKRPKIEDSAEKQRRIDAILESNRNRESSTIIPKTVELKWIENRMEEAEQETSTTKLVDVKPIPEDTAKYHRLKIKKHQLKDIEGHKRLGWEINNDPDYAEYEVRHQSLTNSGSSTANKRRFL</sequence>
<organism evidence="2 3">
    <name type="scientific">Bursaphelenchus xylophilus</name>
    <name type="common">Pinewood nematode worm</name>
    <name type="synonym">Aphelenchoides xylophilus</name>
    <dbReference type="NCBI Taxonomy" id="6326"/>
    <lineage>
        <taxon>Eukaryota</taxon>
        <taxon>Metazoa</taxon>
        <taxon>Ecdysozoa</taxon>
        <taxon>Nematoda</taxon>
        <taxon>Chromadorea</taxon>
        <taxon>Rhabditida</taxon>
        <taxon>Tylenchina</taxon>
        <taxon>Tylenchomorpha</taxon>
        <taxon>Aphelenchoidea</taxon>
        <taxon>Aphelenchoididae</taxon>
        <taxon>Bursaphelenchus</taxon>
    </lineage>
</organism>
<name>A0A1I7RVN3_BURXY</name>
<feature type="compositionally biased region" description="Low complexity" evidence="1">
    <location>
        <begin position="170"/>
        <end position="184"/>
    </location>
</feature>
<feature type="region of interest" description="Disordered" evidence="1">
    <location>
        <begin position="595"/>
        <end position="614"/>
    </location>
</feature>
<feature type="region of interest" description="Disordered" evidence="1">
    <location>
        <begin position="165"/>
        <end position="189"/>
    </location>
</feature>
<reference evidence="3" key="1">
    <citation type="submission" date="2016-11" db="UniProtKB">
        <authorList>
            <consortium name="WormBaseParasite"/>
        </authorList>
    </citation>
    <scope>IDENTIFICATION</scope>
</reference>
<evidence type="ECO:0000313" key="3">
    <source>
        <dbReference type="WBParaSite" id="BXY_0479500.1"/>
    </source>
</evidence>
<evidence type="ECO:0000313" key="2">
    <source>
        <dbReference type="Proteomes" id="UP000095284"/>
    </source>
</evidence>
<evidence type="ECO:0000256" key="1">
    <source>
        <dbReference type="SAM" id="MobiDB-lite"/>
    </source>
</evidence>